<feature type="domain" description="Ras-GEF" evidence="4">
    <location>
        <begin position="1095"/>
        <end position="1347"/>
    </location>
</feature>
<dbReference type="EMBL" id="LT598469">
    <property type="protein sequence ID" value="SCV00832.1"/>
    <property type="molecule type" value="Genomic_DNA"/>
</dbReference>
<feature type="compositionally biased region" description="Basic and acidic residues" evidence="3">
    <location>
        <begin position="237"/>
        <end position="247"/>
    </location>
</feature>
<dbReference type="OrthoDB" id="546434at2759"/>
<dbReference type="InterPro" id="IPR008937">
    <property type="entry name" value="Ras-like_GEF"/>
</dbReference>
<dbReference type="InterPro" id="IPR001895">
    <property type="entry name" value="RASGEF_cat_dom"/>
</dbReference>
<gene>
    <name evidence="6" type="ORF">LAMI_0G07580G</name>
</gene>
<feature type="domain" description="N-terminal Ras-GEF" evidence="5">
    <location>
        <begin position="813"/>
        <end position="948"/>
    </location>
</feature>
<dbReference type="SMART" id="SM00147">
    <property type="entry name" value="RasGEF"/>
    <property type="match status" value="1"/>
</dbReference>
<evidence type="ECO:0000313" key="6">
    <source>
        <dbReference type="EMBL" id="SCV00832.1"/>
    </source>
</evidence>
<evidence type="ECO:0000259" key="4">
    <source>
        <dbReference type="PROSITE" id="PS50009"/>
    </source>
</evidence>
<name>A0A1G4K9L8_9SACH</name>
<dbReference type="PANTHER" id="PTHR23113:SF354">
    <property type="entry name" value="BUD SITE SELECTION PROTEIN 5"/>
    <property type="match status" value="1"/>
</dbReference>
<dbReference type="Gene3D" id="1.20.870.10">
    <property type="entry name" value="Son of sevenless (SoS) protein Chain: S domain 1"/>
    <property type="match status" value="1"/>
</dbReference>
<dbReference type="InterPro" id="IPR000651">
    <property type="entry name" value="Ras-like_Gua-exchang_fac_N"/>
</dbReference>
<dbReference type="GO" id="GO:0005886">
    <property type="term" value="C:plasma membrane"/>
    <property type="evidence" value="ECO:0007669"/>
    <property type="project" value="TreeGrafter"/>
</dbReference>
<organism evidence="6 7">
    <name type="scientific">Lachancea mirantina</name>
    <dbReference type="NCBI Taxonomy" id="1230905"/>
    <lineage>
        <taxon>Eukaryota</taxon>
        <taxon>Fungi</taxon>
        <taxon>Dikarya</taxon>
        <taxon>Ascomycota</taxon>
        <taxon>Saccharomycotina</taxon>
        <taxon>Saccharomycetes</taxon>
        <taxon>Saccharomycetales</taxon>
        <taxon>Saccharomycetaceae</taxon>
        <taxon>Lachancea</taxon>
    </lineage>
</organism>
<dbReference type="InterPro" id="IPR036964">
    <property type="entry name" value="RASGEF_cat_dom_sf"/>
</dbReference>
<sequence>MDSNTTPLFEQKGNQNGFRTSSFYGVTPTLPLYSDRFQKKDGLNDVSDDISDYDREMADSNGRMAEDVGLSSSESVARSFSNASFTTAHSDGGDAEAAAPPSNMLRFHESVTSYARPQMNWEDVDVTPIVTPSPIFDENTPKLNTYQGGTQDGHEPDDFTFVQNLGTTDELWTGNKDEGLAEGDNVIVRSNSATESIQKALKNPLEASMSRLSILSSKINPRSASASPSKSSKRFSPSKDHMSRMLDRNSIITDEGIANGKPVERKNTMKKSSDLDLDDDSLGYLFIIAIHSFNSNSLKNKEDAEICLSFEKKDFAFVHTVDDSGWGEVTLIKNHKRGWVPFNYFSDSIKSSNNGDENALVGSQSRRPLLKLFAACAKFLLLRQDMQFPHPSLTSKALQLVNQIRNGVKSLLEATDCVSRSNELVKNCPTIRRTRKKMLAEWYSVMIKADSYKHSIDDTKMNTLEGLVYNVLHQGCCFFDAWASEAQSMKNLRASLANTRYQLDNEEGTSGFEISGLSQIEKKSEPVPALSTPPFALRRVTEVHGLLFTYSALLMGRLDMVEHNPSGCEILETIVHQVVILLRELLYISKCCSMIVQTKHPNYRGDSLDLCLDPLLSLVSELVSCIKVYVTQMVYEDTGFSQKVSGLSITDEVFQFSNEGAHLIKIISQMTVLIGSAISGCYDILKVIGDFQLGKDRTYRDFDLIKVTPELFIRKCSIGLWKGISYSKSERKNVKRHAENRLSRFSTIRAGEDGMGISASGSQFLQEFLPESGSFLEDASFDKFRFDAEAGTAAFEHDAINDRERMSSELFFENGSVKGASFRALVFMLTDELNKPSEFLVATFLLTRAAYSTSTELMEELIVRFDTFDKSSMTENKERNGQFSSRSSRIRTRRRLICKLIQTWLEGFWDFRNDKNLLPALINFFNEAVSTHLPLESRSLIGLAAKINIAAYTMSETKMPKQLSERSITGAKTNTLISVASSLKSNRSSILSVDEEFIDKYELTKLPSANTSSISLPLPLLHLGTSSLITKRNLADMERLVMAFRKSMTDQITGLDAFDGANWTLKQMVSRWRGLFKFKVSANLIHNDVRFIEFNPFEVAKQLTLIESFLFLSVGIHDLLDAGRSSSKYQRSASPNVEILVDFTNLFCDYVKESILMPGLTMKNRIKTLKAWLNVALSAMYFRNYNTFASILSALQSHAISRLSNLWELLDKKFVDLYEQLSAVITPEKNYKTYRKKLQHLTMNFSEEGGLNKALVPCVPFFALFMHDMTIFKEGSSSYRNPSSFRPNKIINVEKYSRMTKIVALIQFLQVPYYAGESPEHETKRDSIFNISTSMDVDSTNIKALPLLQEFILYELWRVHTLYRDDRERSHNLSSQLLPKER</sequence>
<keyword evidence="1 2" id="KW-0344">Guanine-nucleotide releasing factor</keyword>
<dbReference type="PANTHER" id="PTHR23113">
    <property type="entry name" value="GUANINE NUCLEOTIDE EXCHANGE FACTOR"/>
    <property type="match status" value="1"/>
</dbReference>
<evidence type="ECO:0000256" key="2">
    <source>
        <dbReference type="PROSITE-ProRule" id="PRU00168"/>
    </source>
</evidence>
<proteinExistence type="predicted"/>
<dbReference type="PROSITE" id="PS50009">
    <property type="entry name" value="RASGEF_CAT"/>
    <property type="match status" value="1"/>
</dbReference>
<feature type="region of interest" description="Disordered" evidence="3">
    <location>
        <begin position="218"/>
        <end position="247"/>
    </location>
</feature>
<dbReference type="CDD" id="cd06224">
    <property type="entry name" value="REM"/>
    <property type="match status" value="1"/>
</dbReference>
<evidence type="ECO:0000256" key="1">
    <source>
        <dbReference type="ARBA" id="ARBA00022658"/>
    </source>
</evidence>
<dbReference type="PROSITE" id="PS50212">
    <property type="entry name" value="RASGEF_NTER"/>
    <property type="match status" value="1"/>
</dbReference>
<keyword evidence="7" id="KW-1185">Reference proteome</keyword>
<dbReference type="GO" id="GO:0005085">
    <property type="term" value="F:guanyl-nucleotide exchange factor activity"/>
    <property type="evidence" value="ECO:0007669"/>
    <property type="project" value="UniProtKB-KW"/>
</dbReference>
<protein>
    <submittedName>
        <fullName evidence="6">LAMI_0G07580g1_1</fullName>
    </submittedName>
</protein>
<dbReference type="InterPro" id="IPR023578">
    <property type="entry name" value="Ras_GEF_dom_sf"/>
</dbReference>
<dbReference type="GO" id="GO:0007265">
    <property type="term" value="P:Ras protein signal transduction"/>
    <property type="evidence" value="ECO:0007669"/>
    <property type="project" value="TreeGrafter"/>
</dbReference>
<feature type="region of interest" description="Disordered" evidence="3">
    <location>
        <begin position="135"/>
        <end position="160"/>
    </location>
</feature>
<evidence type="ECO:0000313" key="7">
    <source>
        <dbReference type="Proteomes" id="UP000191024"/>
    </source>
</evidence>
<dbReference type="SUPFAM" id="SSF48366">
    <property type="entry name" value="Ras GEF"/>
    <property type="match status" value="1"/>
</dbReference>
<dbReference type="InterPro" id="IPR036028">
    <property type="entry name" value="SH3-like_dom_sf"/>
</dbReference>
<dbReference type="Proteomes" id="UP000191024">
    <property type="component" value="Chromosome G"/>
</dbReference>
<dbReference type="Gene3D" id="2.30.30.40">
    <property type="entry name" value="SH3 Domains"/>
    <property type="match status" value="1"/>
</dbReference>
<dbReference type="STRING" id="1230905.A0A1G4K9L8"/>
<accession>A0A1G4K9L8</accession>
<dbReference type="Gene3D" id="1.10.840.10">
    <property type="entry name" value="Ras guanine-nucleotide exchange factors catalytic domain"/>
    <property type="match status" value="1"/>
</dbReference>
<evidence type="ECO:0000259" key="5">
    <source>
        <dbReference type="PROSITE" id="PS50212"/>
    </source>
</evidence>
<dbReference type="Pfam" id="PF00617">
    <property type="entry name" value="RasGEF"/>
    <property type="match status" value="1"/>
</dbReference>
<feature type="compositionally biased region" description="Low complexity" evidence="3">
    <location>
        <begin position="221"/>
        <end position="230"/>
    </location>
</feature>
<dbReference type="Pfam" id="PF00618">
    <property type="entry name" value="RasGEF_N"/>
    <property type="match status" value="1"/>
</dbReference>
<reference evidence="6 7" key="1">
    <citation type="submission" date="2016-03" db="EMBL/GenBank/DDBJ databases">
        <authorList>
            <person name="Devillers H."/>
        </authorList>
    </citation>
    <scope>NUCLEOTIDE SEQUENCE [LARGE SCALE GENOMIC DNA]</scope>
    <source>
        <strain evidence="6">CBS 11717</strain>
    </source>
</reference>
<dbReference type="SUPFAM" id="SSF50044">
    <property type="entry name" value="SH3-domain"/>
    <property type="match status" value="1"/>
</dbReference>
<evidence type="ECO:0000256" key="3">
    <source>
        <dbReference type="SAM" id="MobiDB-lite"/>
    </source>
</evidence>
<dbReference type="SMART" id="SM00229">
    <property type="entry name" value="RasGEFN"/>
    <property type="match status" value="1"/>
</dbReference>